<keyword evidence="1" id="KW-1133">Transmembrane helix</keyword>
<proteinExistence type="predicted"/>
<protein>
    <submittedName>
        <fullName evidence="2">Uncharacterized protein</fullName>
    </submittedName>
</protein>
<feature type="transmembrane region" description="Helical" evidence="1">
    <location>
        <begin position="105"/>
        <end position="125"/>
    </location>
</feature>
<organism evidence="2 3">
    <name type="scientific">Rhamnella rubrinervis</name>
    <dbReference type="NCBI Taxonomy" id="2594499"/>
    <lineage>
        <taxon>Eukaryota</taxon>
        <taxon>Viridiplantae</taxon>
        <taxon>Streptophyta</taxon>
        <taxon>Embryophyta</taxon>
        <taxon>Tracheophyta</taxon>
        <taxon>Spermatophyta</taxon>
        <taxon>Magnoliopsida</taxon>
        <taxon>eudicotyledons</taxon>
        <taxon>Gunneridae</taxon>
        <taxon>Pentapetalae</taxon>
        <taxon>rosids</taxon>
        <taxon>fabids</taxon>
        <taxon>Rosales</taxon>
        <taxon>Rhamnaceae</taxon>
        <taxon>rhamnoid group</taxon>
        <taxon>Rhamneae</taxon>
        <taxon>Rhamnella</taxon>
    </lineage>
</organism>
<dbReference type="PANTHER" id="PTHR34214:SF1">
    <property type="entry name" value="DUF1230 FAMILY PROTEIN"/>
    <property type="match status" value="1"/>
</dbReference>
<dbReference type="EMBL" id="VOIH02000005">
    <property type="protein sequence ID" value="KAF3447525.1"/>
    <property type="molecule type" value="Genomic_DNA"/>
</dbReference>
<dbReference type="AlphaFoldDB" id="A0A8K0H8U4"/>
<evidence type="ECO:0000313" key="3">
    <source>
        <dbReference type="Proteomes" id="UP000796880"/>
    </source>
</evidence>
<sequence>MGSAVVLYITAKSSPLTSLCFASKSNPNFNYSYLASIPNPKFHHPHRYHRRRPNVIPLKSSSRSPSDTECPVPVEQQPINEYQNLSTSFPFSWASGDFVEYCSRLLATGVCFALFIGLPVAWFGAVGPDSEPVKRSLSAVSSGILVVTIAVLRMSLGWAYVGNRLLSATVEYEETGWYDGQMWVKTAEILARDRLLGSFTVKPVLSRLKYTLVSLAVSLLVCIVLLVNVDETQTRSYGEAGVGVIPGAYNDDSARSFEPDAFCGEPVIPL</sequence>
<keyword evidence="1" id="KW-0472">Membrane</keyword>
<evidence type="ECO:0000313" key="2">
    <source>
        <dbReference type="EMBL" id="KAF3447525.1"/>
    </source>
</evidence>
<feature type="transmembrane region" description="Helical" evidence="1">
    <location>
        <begin position="210"/>
        <end position="229"/>
    </location>
</feature>
<feature type="transmembrane region" description="Helical" evidence="1">
    <location>
        <begin position="137"/>
        <end position="161"/>
    </location>
</feature>
<dbReference type="OrthoDB" id="192326at2759"/>
<name>A0A8K0H8U4_9ROSA</name>
<comment type="caution">
    <text evidence="2">The sequence shown here is derived from an EMBL/GenBank/DDBJ whole genome shotgun (WGS) entry which is preliminary data.</text>
</comment>
<gene>
    <name evidence="2" type="ORF">FNV43_RR12711</name>
</gene>
<keyword evidence="1" id="KW-0812">Transmembrane</keyword>
<keyword evidence="3" id="KW-1185">Reference proteome</keyword>
<reference evidence="2" key="1">
    <citation type="submission" date="2020-03" db="EMBL/GenBank/DDBJ databases">
        <title>A high-quality chromosome-level genome assembly of a woody plant with both climbing and erect habits, Rhamnella rubrinervis.</title>
        <authorList>
            <person name="Lu Z."/>
            <person name="Yang Y."/>
            <person name="Zhu X."/>
            <person name="Sun Y."/>
        </authorList>
    </citation>
    <scope>NUCLEOTIDE SEQUENCE</scope>
    <source>
        <strain evidence="2">BYM</strain>
        <tissue evidence="2">Leaf</tissue>
    </source>
</reference>
<dbReference type="PANTHER" id="PTHR34214">
    <property type="match status" value="1"/>
</dbReference>
<dbReference type="InterPro" id="IPR009631">
    <property type="entry name" value="CGLD27-like"/>
</dbReference>
<evidence type="ECO:0000256" key="1">
    <source>
        <dbReference type="SAM" id="Phobius"/>
    </source>
</evidence>
<accession>A0A8K0H8U4</accession>
<dbReference type="Proteomes" id="UP000796880">
    <property type="component" value="Unassembled WGS sequence"/>
</dbReference>
<dbReference type="Pfam" id="PF06799">
    <property type="entry name" value="CGLD27-like"/>
    <property type="match status" value="1"/>
</dbReference>